<evidence type="ECO:0000313" key="3">
    <source>
        <dbReference type="EMBL" id="MED1205882.1"/>
    </source>
</evidence>
<evidence type="ECO:0000313" key="4">
    <source>
        <dbReference type="Proteomes" id="UP001341444"/>
    </source>
</evidence>
<comment type="subcellular location">
    <subcellularLocation>
        <location evidence="1">Virion</location>
    </subcellularLocation>
</comment>
<dbReference type="Proteomes" id="UP001341444">
    <property type="component" value="Unassembled WGS sequence"/>
</dbReference>
<dbReference type="SUPFAM" id="SSF56563">
    <property type="entry name" value="Major capsid protein gp5"/>
    <property type="match status" value="1"/>
</dbReference>
<organism evidence="3 4">
    <name type="scientific">Heyndrickxia acidicola</name>
    <dbReference type="NCBI Taxonomy" id="209389"/>
    <lineage>
        <taxon>Bacteria</taxon>
        <taxon>Bacillati</taxon>
        <taxon>Bacillota</taxon>
        <taxon>Bacilli</taxon>
        <taxon>Bacillales</taxon>
        <taxon>Bacillaceae</taxon>
        <taxon>Heyndrickxia</taxon>
    </lineage>
</organism>
<accession>A0ABU6MNA6</accession>
<dbReference type="NCBIfam" id="TIGR01554">
    <property type="entry name" value="major_cap_HK97"/>
    <property type="match status" value="1"/>
</dbReference>
<proteinExistence type="predicted"/>
<name>A0ABU6MNA6_9BACI</name>
<dbReference type="Pfam" id="PF05065">
    <property type="entry name" value="Phage_capsid"/>
    <property type="match status" value="1"/>
</dbReference>
<gene>
    <name evidence="3" type="ORF">P4T90_22875</name>
</gene>
<feature type="domain" description="Phage capsid-like C-terminal" evidence="2">
    <location>
        <begin position="130"/>
        <end position="369"/>
    </location>
</feature>
<evidence type="ECO:0000259" key="2">
    <source>
        <dbReference type="Pfam" id="PF05065"/>
    </source>
</evidence>
<protein>
    <submittedName>
        <fullName evidence="3">Phage major capsid protein</fullName>
    </submittedName>
</protein>
<evidence type="ECO:0000256" key="1">
    <source>
        <dbReference type="ARBA" id="ARBA00004328"/>
    </source>
</evidence>
<dbReference type="InterPro" id="IPR054612">
    <property type="entry name" value="Phage_capsid-like_C"/>
</dbReference>
<dbReference type="InterPro" id="IPR024455">
    <property type="entry name" value="Phage_capsid"/>
</dbReference>
<reference evidence="3 4" key="1">
    <citation type="submission" date="2023-03" db="EMBL/GenBank/DDBJ databases">
        <title>Bacillus Genome Sequencing.</title>
        <authorList>
            <person name="Dunlap C."/>
        </authorList>
    </citation>
    <scope>NUCLEOTIDE SEQUENCE [LARGE SCALE GENOMIC DNA]</scope>
    <source>
        <strain evidence="3 4">B-23453</strain>
    </source>
</reference>
<sequence>MEQTLQELNTAWIQAGQRVSDLRAKRTLDMLDENVSVEEIATLSARLEAAEVKLDIAHLKYQNALNAGQTENNGDDKMNQKQKEIKAAYANLILQKPMTAEQKALVIIDDGTGNPVWQEEVFTDFQRPFQSIKQFVNVIPVKTFAGTFVFEDPSGITELTELVDYDSQIQEDDEKLESIRYKIRRFGSIIPVSLSNIQDSPESVIDILQASHEKKKARTENIEIFKMLQNAIATPSTLSSHLDLEKSLINDIDPALKDSVVIATNQSGFSKLVSTLDSTGNLENFLIYKMIDGYNSPVIFFNGFRIVYVSDEELPNVNGSAPFVFGSLFLSLKYFDKGTLLKSSLSYKFNQAMVSTRFIDQFDVQVANTDYQYGLMPLS</sequence>
<dbReference type="EMBL" id="JARMAB010000042">
    <property type="protein sequence ID" value="MED1205882.1"/>
    <property type="molecule type" value="Genomic_DNA"/>
</dbReference>
<comment type="caution">
    <text evidence="3">The sequence shown here is derived from an EMBL/GenBank/DDBJ whole genome shotgun (WGS) entry which is preliminary data.</text>
</comment>
<keyword evidence="4" id="KW-1185">Reference proteome</keyword>
<dbReference type="RefSeq" id="WP_066271562.1">
    <property type="nucleotide sequence ID" value="NZ_JARMAB010000042.1"/>
</dbReference>